<protein>
    <recommendedName>
        <fullName evidence="9">Sidoreflexin</fullName>
    </recommendedName>
</protein>
<proteinExistence type="inferred from homology"/>
<keyword evidence="3" id="KW-0813">Transport</keyword>
<keyword evidence="6 9" id="KW-1133">Transmembrane helix</keyword>
<dbReference type="Proteomes" id="UP001210925">
    <property type="component" value="Unassembled WGS sequence"/>
</dbReference>
<evidence type="ECO:0000256" key="3">
    <source>
        <dbReference type="ARBA" id="ARBA00022448"/>
    </source>
</evidence>
<dbReference type="GO" id="GO:0006865">
    <property type="term" value="P:amino acid transport"/>
    <property type="evidence" value="ECO:0007669"/>
    <property type="project" value="UniProtKB-KW"/>
</dbReference>
<evidence type="ECO:0000256" key="5">
    <source>
        <dbReference type="ARBA" id="ARBA00022970"/>
    </source>
</evidence>
<evidence type="ECO:0000256" key="8">
    <source>
        <dbReference type="ARBA" id="ARBA00023136"/>
    </source>
</evidence>
<keyword evidence="4 9" id="KW-0812">Transmembrane</keyword>
<comment type="subcellular location">
    <subcellularLocation>
        <location evidence="1 9">Mitochondrion membrane</location>
        <topology evidence="1 9">Multi-pass membrane protein</topology>
    </subcellularLocation>
</comment>
<gene>
    <name evidence="10" type="ORF">HK103_001566</name>
</gene>
<dbReference type="GO" id="GO:0015075">
    <property type="term" value="F:monoatomic ion transmembrane transporter activity"/>
    <property type="evidence" value="ECO:0007669"/>
    <property type="project" value="InterPro"/>
</dbReference>
<keyword evidence="11" id="KW-1185">Reference proteome</keyword>
<keyword evidence="7 9" id="KW-0496">Mitochondrion</keyword>
<feature type="transmembrane region" description="Helical" evidence="9">
    <location>
        <begin position="142"/>
        <end position="162"/>
    </location>
</feature>
<evidence type="ECO:0000313" key="11">
    <source>
        <dbReference type="Proteomes" id="UP001210925"/>
    </source>
</evidence>
<comment type="caution">
    <text evidence="9">Lacks conserved residue(s) required for the propagation of feature annotation.</text>
</comment>
<feature type="transmembrane region" description="Helical" evidence="9">
    <location>
        <begin position="174"/>
        <end position="194"/>
    </location>
</feature>
<comment type="similarity">
    <text evidence="2 9">Belongs to the sideroflexin family.</text>
</comment>
<evidence type="ECO:0000256" key="4">
    <source>
        <dbReference type="ARBA" id="ARBA00022692"/>
    </source>
</evidence>
<dbReference type="PANTHER" id="PTHR11153">
    <property type="entry name" value="SIDEROFLEXIN"/>
    <property type="match status" value="1"/>
</dbReference>
<dbReference type="GO" id="GO:0005743">
    <property type="term" value="C:mitochondrial inner membrane"/>
    <property type="evidence" value="ECO:0007669"/>
    <property type="project" value="TreeGrafter"/>
</dbReference>
<sequence length="321" mass="35484">MQTVDLSKPRYDQSTYIGRLKHFSALTDPRNLLASNQQLNSAKELVEKYDGKPLTVEEQERLWKAKTLVDSTFHPDTGEKVFLPFRMASFVPTNVPIIAAMLVPNPSTAMIVGCQWLNQSVNVAFNYANANKTTPMSTKETMVAYSAAVVSSCSIALGMNHWLTHKAPVSWKPVLGKTIPFFAVAIAGTLNVYLMRRKELTDGIQVQDDQGYLLGKSKVAGGHAISQVAISRIVTAAPALFLPGLIMSQLERTNWLKQRPRLNIPLNLLTVSASLMAALPCAIALYPQMASLPVDKVEPEFQNIKKPNGEKVERIYFNRGL</sequence>
<evidence type="ECO:0000256" key="9">
    <source>
        <dbReference type="RuleBase" id="RU362000"/>
    </source>
</evidence>
<comment type="caution">
    <text evidence="10">The sequence shown here is derived from an EMBL/GenBank/DDBJ whole genome shotgun (WGS) entry which is preliminary data.</text>
</comment>
<name>A0AAD5UE65_9FUNG</name>
<evidence type="ECO:0000313" key="10">
    <source>
        <dbReference type="EMBL" id="KAJ3252447.1"/>
    </source>
</evidence>
<evidence type="ECO:0000256" key="7">
    <source>
        <dbReference type="ARBA" id="ARBA00023128"/>
    </source>
</evidence>
<evidence type="ECO:0000256" key="6">
    <source>
        <dbReference type="ARBA" id="ARBA00022989"/>
    </source>
</evidence>
<dbReference type="EMBL" id="JADGKB010000141">
    <property type="protein sequence ID" value="KAJ3252447.1"/>
    <property type="molecule type" value="Genomic_DNA"/>
</dbReference>
<evidence type="ECO:0000256" key="2">
    <source>
        <dbReference type="ARBA" id="ARBA00005974"/>
    </source>
</evidence>
<feature type="transmembrane region" description="Helical" evidence="9">
    <location>
        <begin position="266"/>
        <end position="286"/>
    </location>
</feature>
<dbReference type="Pfam" id="PF03820">
    <property type="entry name" value="SFXNs"/>
    <property type="match status" value="1"/>
</dbReference>
<dbReference type="PANTHER" id="PTHR11153:SF6">
    <property type="entry name" value="SIDEROFLEXIN-5"/>
    <property type="match status" value="1"/>
</dbReference>
<dbReference type="NCBIfam" id="TIGR00798">
    <property type="entry name" value="mtc"/>
    <property type="match status" value="1"/>
</dbReference>
<evidence type="ECO:0000256" key="1">
    <source>
        <dbReference type="ARBA" id="ARBA00004225"/>
    </source>
</evidence>
<dbReference type="GO" id="GO:1990542">
    <property type="term" value="P:mitochondrial transmembrane transport"/>
    <property type="evidence" value="ECO:0007669"/>
    <property type="project" value="TreeGrafter"/>
</dbReference>
<keyword evidence="8 9" id="KW-0472">Membrane</keyword>
<keyword evidence="5" id="KW-0029">Amino-acid transport</keyword>
<organism evidence="10 11">
    <name type="scientific">Boothiomyces macroporosus</name>
    <dbReference type="NCBI Taxonomy" id="261099"/>
    <lineage>
        <taxon>Eukaryota</taxon>
        <taxon>Fungi</taxon>
        <taxon>Fungi incertae sedis</taxon>
        <taxon>Chytridiomycota</taxon>
        <taxon>Chytridiomycota incertae sedis</taxon>
        <taxon>Chytridiomycetes</taxon>
        <taxon>Rhizophydiales</taxon>
        <taxon>Terramycetaceae</taxon>
        <taxon>Boothiomyces</taxon>
    </lineage>
</organism>
<reference evidence="10" key="1">
    <citation type="submission" date="2020-05" db="EMBL/GenBank/DDBJ databases">
        <title>Phylogenomic resolution of chytrid fungi.</title>
        <authorList>
            <person name="Stajich J.E."/>
            <person name="Amses K."/>
            <person name="Simmons R."/>
            <person name="Seto K."/>
            <person name="Myers J."/>
            <person name="Bonds A."/>
            <person name="Quandt C.A."/>
            <person name="Barry K."/>
            <person name="Liu P."/>
            <person name="Grigoriev I."/>
            <person name="Longcore J.E."/>
            <person name="James T.Y."/>
        </authorList>
    </citation>
    <scope>NUCLEOTIDE SEQUENCE</scope>
    <source>
        <strain evidence="10">PLAUS21</strain>
    </source>
</reference>
<dbReference type="AlphaFoldDB" id="A0AAD5UE65"/>
<accession>A0AAD5UE65</accession>
<dbReference type="InterPro" id="IPR004686">
    <property type="entry name" value="Mtc"/>
</dbReference>